<evidence type="ECO:0000313" key="2">
    <source>
        <dbReference type="Proteomes" id="UP000007844"/>
    </source>
</evidence>
<dbReference type="Gene3D" id="3.40.630.30">
    <property type="match status" value="1"/>
</dbReference>
<dbReference type="EMBL" id="CP003221">
    <property type="protein sequence ID" value="EGJ49733.1"/>
    <property type="molecule type" value="Genomic_DNA"/>
</dbReference>
<dbReference type="SUPFAM" id="SSF55729">
    <property type="entry name" value="Acyl-CoA N-acyltransferases (Nat)"/>
    <property type="match status" value="1"/>
</dbReference>
<organism evidence="1 2">
    <name type="scientific">Desulfocurvibacter africanus subsp. africanus str. Walvis Bay</name>
    <dbReference type="NCBI Taxonomy" id="690850"/>
    <lineage>
        <taxon>Bacteria</taxon>
        <taxon>Pseudomonadati</taxon>
        <taxon>Thermodesulfobacteriota</taxon>
        <taxon>Desulfovibrionia</taxon>
        <taxon>Desulfovibrionales</taxon>
        <taxon>Desulfovibrionaceae</taxon>
        <taxon>Desulfocurvibacter</taxon>
    </lineage>
</organism>
<dbReference type="STRING" id="690850.Desaf_1395"/>
<protein>
    <recommendedName>
        <fullName evidence="3">N-acetyltransferase domain-containing protein</fullName>
    </recommendedName>
</protein>
<dbReference type="HOGENOM" id="CLU_978858_0_0_7"/>
<keyword evidence="2" id="KW-1185">Reference proteome</keyword>
<proteinExistence type="predicted"/>
<sequence length="299" mass="34718">MTLMPRITLRNAMQEDFDEVYPLLRCFTGSNLPRENWRAIFSPPFHSPVDHVGFLLRDNDKAVGFMGCIFSRRSIRGREFDFCNLSSWIVLPDYRKYSMLFMRRLAELDSCVLTSLTPSEKVYKLFMRSGYKQVDQHYYAIPPLPFGSLHEPSVRVTSEHNELAERLTGDALRNWNDHRNLDCRHFLLESEGESCHIVCAKRYKRAPGLRLKNIPVAVMHHASNPDLVGRAIHSITRKLCLRMRAALVLADSRFIGLPSVPFSLTKPAPRLYRPCKDQPFEFAPHEVDNLYSEYMLLHF</sequence>
<dbReference type="Proteomes" id="UP000007844">
    <property type="component" value="Chromosome"/>
</dbReference>
<dbReference type="eggNOG" id="ENOG5032SXW">
    <property type="taxonomic scope" value="Bacteria"/>
</dbReference>
<evidence type="ECO:0000313" key="1">
    <source>
        <dbReference type="EMBL" id="EGJ49733.1"/>
    </source>
</evidence>
<dbReference type="InterPro" id="IPR016181">
    <property type="entry name" value="Acyl_CoA_acyltransferase"/>
</dbReference>
<dbReference type="RefSeq" id="WP_014259522.1">
    <property type="nucleotide sequence ID" value="NC_016629.1"/>
</dbReference>
<dbReference type="AlphaFoldDB" id="F3YZN4"/>
<name>F3YZN4_DESAF</name>
<reference evidence="1 2" key="1">
    <citation type="journal article" date="2011" name="J. Bacteriol.">
        <title>Genome sequence of the mercury-methylating and pleomorphic Desulfovibrio africanus Strain Walvis Bay.</title>
        <authorList>
            <person name="Brown S.D."/>
            <person name="Wall J.D."/>
            <person name="Kucken A.M."/>
            <person name="Gilmour C.C."/>
            <person name="Podar M."/>
            <person name="Brandt C.C."/>
            <person name="Teshima H."/>
            <person name="Detter J.C."/>
            <person name="Han C.S."/>
            <person name="Land M.L."/>
            <person name="Lucas S."/>
            <person name="Han J."/>
            <person name="Pennacchio L."/>
            <person name="Nolan M."/>
            <person name="Pitluck S."/>
            <person name="Woyke T."/>
            <person name="Goodwin L."/>
            <person name="Palumbo A.V."/>
            <person name="Elias D.A."/>
        </authorList>
    </citation>
    <scope>NUCLEOTIDE SEQUENCE [LARGE SCALE GENOMIC DNA]</scope>
    <source>
        <strain evidence="1 2">Walvis Bay</strain>
    </source>
</reference>
<dbReference type="KEGG" id="daf:Desaf_1395"/>
<gene>
    <name evidence="1" type="ORF">Desaf_1395</name>
</gene>
<evidence type="ECO:0008006" key="3">
    <source>
        <dbReference type="Google" id="ProtNLM"/>
    </source>
</evidence>
<accession>F3YZN4</accession>